<evidence type="ECO:0000313" key="7">
    <source>
        <dbReference type="EMBL" id="GAA4045884.1"/>
    </source>
</evidence>
<dbReference type="Gene3D" id="3.40.50.300">
    <property type="entry name" value="P-loop containing nucleotide triphosphate hydrolases"/>
    <property type="match status" value="1"/>
</dbReference>
<dbReference type="PANTHER" id="PTHR42711:SF19">
    <property type="entry name" value="DOXORUBICIN RESISTANCE ATP-BINDING PROTEIN DRRA"/>
    <property type="match status" value="1"/>
</dbReference>
<comment type="caution">
    <text evidence="7">The sequence shown here is derived from an EMBL/GenBank/DDBJ whole genome shotgun (WGS) entry which is preliminary data.</text>
</comment>
<evidence type="ECO:0000256" key="1">
    <source>
        <dbReference type="ARBA" id="ARBA00004202"/>
    </source>
</evidence>
<dbReference type="InterPro" id="IPR003439">
    <property type="entry name" value="ABC_transporter-like_ATP-bd"/>
</dbReference>
<dbReference type="SUPFAM" id="SSF52540">
    <property type="entry name" value="P-loop containing nucleoside triphosphate hydrolases"/>
    <property type="match status" value="1"/>
</dbReference>
<dbReference type="Proteomes" id="UP001499984">
    <property type="component" value="Unassembled WGS sequence"/>
</dbReference>
<dbReference type="InterPro" id="IPR027417">
    <property type="entry name" value="P-loop_NTPase"/>
</dbReference>
<evidence type="ECO:0000259" key="6">
    <source>
        <dbReference type="PROSITE" id="PS50893"/>
    </source>
</evidence>
<dbReference type="RefSeq" id="WP_345009768.1">
    <property type="nucleotide sequence ID" value="NZ_BAAAZY010000006.1"/>
</dbReference>
<organism evidence="7 8">
    <name type="scientific">Streptomyces shaanxiensis</name>
    <dbReference type="NCBI Taxonomy" id="653357"/>
    <lineage>
        <taxon>Bacteria</taxon>
        <taxon>Bacillati</taxon>
        <taxon>Actinomycetota</taxon>
        <taxon>Actinomycetes</taxon>
        <taxon>Kitasatosporales</taxon>
        <taxon>Streptomycetaceae</taxon>
        <taxon>Streptomyces</taxon>
    </lineage>
</organism>
<dbReference type="InterPro" id="IPR050763">
    <property type="entry name" value="ABC_transporter_ATP-binding"/>
</dbReference>
<dbReference type="InterPro" id="IPR017871">
    <property type="entry name" value="ABC_transporter-like_CS"/>
</dbReference>
<dbReference type="InterPro" id="IPR003593">
    <property type="entry name" value="AAA+_ATPase"/>
</dbReference>
<dbReference type="PROSITE" id="PS50893">
    <property type="entry name" value="ABC_TRANSPORTER_2"/>
    <property type="match status" value="1"/>
</dbReference>
<accession>A0ABP7UKN5</accession>
<evidence type="ECO:0000313" key="8">
    <source>
        <dbReference type="Proteomes" id="UP001499984"/>
    </source>
</evidence>
<keyword evidence="4 7" id="KW-0067">ATP-binding</keyword>
<feature type="domain" description="ABC transporter" evidence="6">
    <location>
        <begin position="23"/>
        <end position="253"/>
    </location>
</feature>
<gene>
    <name evidence="7" type="ORF">GCM10022233_14410</name>
</gene>
<keyword evidence="2" id="KW-0813">Transport</keyword>
<name>A0ABP7UKN5_9ACTN</name>
<evidence type="ECO:0000256" key="2">
    <source>
        <dbReference type="ARBA" id="ARBA00022448"/>
    </source>
</evidence>
<evidence type="ECO:0000256" key="4">
    <source>
        <dbReference type="ARBA" id="ARBA00022840"/>
    </source>
</evidence>
<dbReference type="GO" id="GO:0005524">
    <property type="term" value="F:ATP binding"/>
    <property type="evidence" value="ECO:0007669"/>
    <property type="project" value="UniProtKB-KW"/>
</dbReference>
<dbReference type="PROSITE" id="PS00211">
    <property type="entry name" value="ABC_TRANSPORTER_1"/>
    <property type="match status" value="1"/>
</dbReference>
<proteinExistence type="predicted"/>
<dbReference type="PANTHER" id="PTHR42711">
    <property type="entry name" value="ABC TRANSPORTER ATP-BINDING PROTEIN"/>
    <property type="match status" value="1"/>
</dbReference>
<protein>
    <submittedName>
        <fullName evidence="7">ATP-binding cassette domain-containing protein</fullName>
    </submittedName>
</protein>
<evidence type="ECO:0000256" key="5">
    <source>
        <dbReference type="ARBA" id="ARBA00023251"/>
    </source>
</evidence>
<reference evidence="8" key="1">
    <citation type="journal article" date="2019" name="Int. J. Syst. Evol. Microbiol.">
        <title>The Global Catalogue of Microorganisms (GCM) 10K type strain sequencing project: providing services to taxonomists for standard genome sequencing and annotation.</title>
        <authorList>
            <consortium name="The Broad Institute Genomics Platform"/>
            <consortium name="The Broad Institute Genome Sequencing Center for Infectious Disease"/>
            <person name="Wu L."/>
            <person name="Ma J."/>
        </authorList>
    </citation>
    <scope>NUCLEOTIDE SEQUENCE [LARGE SCALE GENOMIC DNA]</scope>
    <source>
        <strain evidence="8">JCM 16925</strain>
    </source>
</reference>
<dbReference type="SMART" id="SM00382">
    <property type="entry name" value="AAA"/>
    <property type="match status" value="1"/>
</dbReference>
<evidence type="ECO:0000256" key="3">
    <source>
        <dbReference type="ARBA" id="ARBA00022741"/>
    </source>
</evidence>
<keyword evidence="3" id="KW-0547">Nucleotide-binding</keyword>
<sequence length="338" mass="36092">MPGREATRERGRVRGDVPDTAAITARSISRSFGRVDALREVSLRVDRGEIMALLGHNGAGKTTLVDILTTVLPASQGAATVAGYDVGRQGAEVRRRIGVTGQFTALDGRLSGTANLVLIARLLGAGRRAARDRARELLEMFGLSEAAGRPARTYSGGMRRRLDLAACLIGHPQVVFLDEPTTGLDPSSRLMLWEIVRRLAREGTAFLLTTQYLEEADRLADRITVLSGGRIVASGTAAALKAQIGTHAVQVALTDPTRHAQALRALRESGLSPHWEPGDALLSTPIASPAEVALVVRTLDTAGVSCARLTVNEPTLDDVYLAFAREVPRERADGRAAK</sequence>
<keyword evidence="8" id="KW-1185">Reference proteome</keyword>
<keyword evidence="5" id="KW-0046">Antibiotic resistance</keyword>
<comment type="subcellular location">
    <subcellularLocation>
        <location evidence="1">Cell membrane</location>
        <topology evidence="1">Peripheral membrane protein</topology>
    </subcellularLocation>
</comment>
<dbReference type="Pfam" id="PF00005">
    <property type="entry name" value="ABC_tran"/>
    <property type="match status" value="1"/>
</dbReference>
<dbReference type="EMBL" id="BAAAZY010000006">
    <property type="protein sequence ID" value="GAA4045884.1"/>
    <property type="molecule type" value="Genomic_DNA"/>
</dbReference>